<gene>
    <name evidence="2" type="ORF">A4H96_07780</name>
</gene>
<dbReference type="Proteomes" id="UP000078302">
    <property type="component" value="Unassembled WGS sequence"/>
</dbReference>
<comment type="caution">
    <text evidence="2">The sequence shown here is derived from an EMBL/GenBank/DDBJ whole genome shotgun (WGS) entry which is preliminary data.</text>
</comment>
<dbReference type="RefSeq" id="WP_064219066.1">
    <property type="nucleotide sequence ID" value="NZ_LVXZ01000094.1"/>
</dbReference>
<keyword evidence="1" id="KW-0732">Signal</keyword>
<keyword evidence="3" id="KW-1185">Reference proteome</keyword>
<name>A0A179BHR3_ACIFR</name>
<evidence type="ECO:0000313" key="3">
    <source>
        <dbReference type="Proteomes" id="UP000078302"/>
    </source>
</evidence>
<organism evidence="2 3">
    <name type="scientific">Acidithiobacillus ferrooxidans</name>
    <name type="common">Thiobacillus ferrooxidans</name>
    <dbReference type="NCBI Taxonomy" id="920"/>
    <lineage>
        <taxon>Bacteria</taxon>
        <taxon>Pseudomonadati</taxon>
        <taxon>Pseudomonadota</taxon>
        <taxon>Acidithiobacillia</taxon>
        <taxon>Acidithiobacillales</taxon>
        <taxon>Acidithiobacillaceae</taxon>
        <taxon>Acidithiobacillus</taxon>
    </lineage>
</organism>
<protein>
    <submittedName>
        <fullName evidence="2">Uncharacterized protein</fullName>
    </submittedName>
</protein>
<reference evidence="2 3" key="1">
    <citation type="submission" date="2016-04" db="EMBL/GenBank/DDBJ databases">
        <title>Acidithiobacillus ferrooxidans genome sequencing and assembly.</title>
        <authorList>
            <person name="Zhou Z."/>
        </authorList>
    </citation>
    <scope>NUCLEOTIDE SEQUENCE [LARGE SCALE GENOMIC DNA]</scope>
    <source>
        <strain evidence="2 3">BY0502</strain>
    </source>
</reference>
<accession>A0A179BHR3</accession>
<proteinExistence type="predicted"/>
<evidence type="ECO:0000313" key="2">
    <source>
        <dbReference type="EMBL" id="OAP91236.1"/>
    </source>
</evidence>
<sequence>MYKPYFPKLTRLKGLLIVLSLVATPAWAAWTYIGPGARSVHLTLPPVAPGPVSANAVPPLPVTTPPPHEGVSLTHLQQQGRLSGVLAHNLHGWKPNRWVPAGHGPLREAVGKLLPRHTIHVHAGLLLPTVSWPAGTASIALYHVARSAGLLLVVTHHAVYVLAG</sequence>
<dbReference type="AlphaFoldDB" id="A0A179BHR3"/>
<feature type="signal peptide" evidence="1">
    <location>
        <begin position="1"/>
        <end position="28"/>
    </location>
</feature>
<dbReference type="EMBL" id="LVXZ01000094">
    <property type="protein sequence ID" value="OAP91236.1"/>
    <property type="molecule type" value="Genomic_DNA"/>
</dbReference>
<feature type="chain" id="PRO_5008099313" evidence="1">
    <location>
        <begin position="29"/>
        <end position="164"/>
    </location>
</feature>
<evidence type="ECO:0000256" key="1">
    <source>
        <dbReference type="SAM" id="SignalP"/>
    </source>
</evidence>